<dbReference type="Proteomes" id="UP000095256">
    <property type="component" value="Unassembled WGS sequence"/>
</dbReference>
<reference evidence="1 2" key="1">
    <citation type="submission" date="2016-09" db="EMBL/GenBank/DDBJ databases">
        <authorList>
            <person name="Capua I."/>
            <person name="De Benedictis P."/>
            <person name="Joannis T."/>
            <person name="Lombin L.H."/>
            <person name="Cattoli G."/>
        </authorList>
    </citation>
    <scope>NUCLEOTIDE SEQUENCE [LARGE SCALE GENOMIC DNA]</scope>
    <source>
        <strain evidence="1 2">LMG 25899</strain>
    </source>
</reference>
<accession>A0A1E5KSI8</accession>
<organism evidence="1 2">
    <name type="scientific">Enterococcus rivorum</name>
    <dbReference type="NCBI Taxonomy" id="762845"/>
    <lineage>
        <taxon>Bacteria</taxon>
        <taxon>Bacillati</taxon>
        <taxon>Bacillota</taxon>
        <taxon>Bacilli</taxon>
        <taxon>Lactobacillales</taxon>
        <taxon>Enterococcaceae</taxon>
        <taxon>Enterococcus</taxon>
    </lineage>
</organism>
<evidence type="ECO:0000313" key="1">
    <source>
        <dbReference type="EMBL" id="OEH80826.1"/>
    </source>
</evidence>
<dbReference type="InterPro" id="IPR011664">
    <property type="entry name" value="Abi_system_AbiD/AbiF-like"/>
</dbReference>
<dbReference type="Pfam" id="PF07751">
    <property type="entry name" value="Abi_2"/>
    <property type="match status" value="1"/>
</dbReference>
<comment type="caution">
    <text evidence="1">The sequence shown here is derived from an EMBL/GenBank/DDBJ whole genome shotgun (WGS) entry which is preliminary data.</text>
</comment>
<dbReference type="EMBL" id="MIEK01000078">
    <property type="protein sequence ID" value="OEH80826.1"/>
    <property type="molecule type" value="Genomic_DNA"/>
</dbReference>
<sequence>MTENKMFELTPDEDRKMKPFYTVDQLIEELRYSTVDPLTFTESEISFAQEFFSYTNYYSFSIYKKQLPKKAGKAYSFSDCMVLYDFNYYLRSELNRITGKIELMLKSSFLKSVCQNYEGELQKGECYLDSNLYRNIEEFEEVKLIMERIVSESKTLPIRHHLENKKGKIPLWVVMPELTFGETTGLISSMKDEIKNQWIEDSFISLNRIDRKIHGEELKNKIYGWFSAAWYIRNRCAHYSRLYGCNFNVANPGFFSIDFRKIKKYGKKKNHNKDLFAYMLAIKNILVFHSLVTQSEWNVFLNGMQIYLASNSGILIPSKIGLTDNWYECLKIM</sequence>
<dbReference type="OrthoDB" id="5363652at2"/>
<evidence type="ECO:0008006" key="3">
    <source>
        <dbReference type="Google" id="ProtNLM"/>
    </source>
</evidence>
<protein>
    <recommendedName>
        <fullName evidence="3">CAAX protease</fullName>
    </recommendedName>
</protein>
<gene>
    <name evidence="1" type="ORF">BCR26_06235</name>
</gene>
<dbReference type="AlphaFoldDB" id="A0A1E5KSI8"/>
<name>A0A1E5KSI8_9ENTE</name>
<evidence type="ECO:0000313" key="2">
    <source>
        <dbReference type="Proteomes" id="UP000095256"/>
    </source>
</evidence>
<dbReference type="RefSeq" id="WP_069700112.1">
    <property type="nucleotide sequence ID" value="NZ_JAGGMA010000006.1"/>
</dbReference>
<keyword evidence="2" id="KW-1185">Reference proteome</keyword>
<proteinExistence type="predicted"/>